<dbReference type="Pfam" id="PF10545">
    <property type="entry name" value="MADF_DNA_bdg"/>
    <property type="match status" value="1"/>
</dbReference>
<evidence type="ECO:0000313" key="3">
    <source>
        <dbReference type="EMBL" id="JAB74516.1"/>
    </source>
</evidence>
<feature type="region of interest" description="Disordered" evidence="1">
    <location>
        <begin position="13"/>
        <end position="33"/>
    </location>
</feature>
<organism evidence="3">
    <name type="scientific">Ixodes ricinus</name>
    <name type="common">Common tick</name>
    <name type="synonym">Acarus ricinus</name>
    <dbReference type="NCBI Taxonomy" id="34613"/>
    <lineage>
        <taxon>Eukaryota</taxon>
        <taxon>Metazoa</taxon>
        <taxon>Ecdysozoa</taxon>
        <taxon>Arthropoda</taxon>
        <taxon>Chelicerata</taxon>
        <taxon>Arachnida</taxon>
        <taxon>Acari</taxon>
        <taxon>Parasitiformes</taxon>
        <taxon>Ixodida</taxon>
        <taxon>Ixodoidea</taxon>
        <taxon>Ixodidae</taxon>
        <taxon>Ixodinae</taxon>
        <taxon>Ixodes</taxon>
    </lineage>
</organism>
<feature type="region of interest" description="Disordered" evidence="1">
    <location>
        <begin position="52"/>
        <end position="147"/>
    </location>
</feature>
<dbReference type="PANTHER" id="PTHR21505">
    <property type="entry name" value="MADF DOMAIN-CONTAINING PROTEIN-RELATED"/>
    <property type="match status" value="1"/>
</dbReference>
<protein>
    <submittedName>
        <fullName evidence="3">Putative alcohol dehydrogenase transcription factor myb/sant-like protein</fullName>
    </submittedName>
</protein>
<proteinExistence type="evidence at transcript level"/>
<accession>V5IEM0</accession>
<feature type="domain" description="MADF" evidence="2">
    <location>
        <begin position="2"/>
        <end position="47"/>
    </location>
</feature>
<dbReference type="PANTHER" id="PTHR21505:SF8">
    <property type="entry name" value="DPT-YFP REPRESSOR BY OVEREXPRESSION, ISOFORM D-RELATED"/>
    <property type="match status" value="1"/>
</dbReference>
<evidence type="ECO:0000256" key="1">
    <source>
        <dbReference type="SAM" id="MobiDB-lite"/>
    </source>
</evidence>
<evidence type="ECO:0000259" key="2">
    <source>
        <dbReference type="Pfam" id="PF10545"/>
    </source>
</evidence>
<name>V5IEM0_IXORI</name>
<dbReference type="AlphaFoldDB" id="V5IEM0"/>
<reference evidence="3" key="1">
    <citation type="journal article" date="2015" name="Sci. Rep.">
        <title>Tissue- and time-dependent transcription in Ixodes ricinus salivary glands and midguts when blood feeding on the vertebrate host.</title>
        <authorList>
            <person name="Kotsyfakis M."/>
            <person name="Schwarz A."/>
            <person name="Erhart J."/>
            <person name="Ribeiro J.M."/>
        </authorList>
    </citation>
    <scope>NUCLEOTIDE SEQUENCE</scope>
    <source>
        <tissue evidence="3">Salivary gland and midgut</tissue>
    </source>
</reference>
<dbReference type="InterPro" id="IPR006578">
    <property type="entry name" value="MADF-dom"/>
</dbReference>
<dbReference type="EMBL" id="GANP01009952">
    <property type="protein sequence ID" value="JAB74516.1"/>
    <property type="molecule type" value="mRNA"/>
</dbReference>
<feature type="non-terminal residue" evidence="3">
    <location>
        <position position="1"/>
    </location>
</feature>
<feature type="compositionally biased region" description="Polar residues" evidence="1">
    <location>
        <begin position="97"/>
        <end position="114"/>
    </location>
</feature>
<sequence length="226" mass="24541">AIKSRFSNLRSQFKREHKKVQCSEKSGTGTEDVYVPRWIHYPELLFLQSACPQHGSESNMAPPSAESESPPDEDDSPWGHLEGSEPVDPSSLDLEDQASSQGTSQGTNQRTSQGGATGSPHGSCVEGASTRGGGHQSQTQKRKQPEDCMAEERRMQDTAVQTLNNSCAAAPARDECEDFGVTIAHALRHVPQGAHRQMASLLAYEAVVRYNLNLNTSPEIVQVAPE</sequence>